<reference evidence="4 5" key="1">
    <citation type="submission" date="2012-12" db="EMBL/GenBank/DDBJ databases">
        <title>Whole genome shotgun sequence of Gordonia sihwensis NBRC 108236.</title>
        <authorList>
            <person name="Yoshida I."/>
            <person name="Hosoyama A."/>
            <person name="Tsuchikane K."/>
            <person name="Ando Y."/>
            <person name="Baba S."/>
            <person name="Ohji S."/>
            <person name="Hamada M."/>
            <person name="Tamura T."/>
            <person name="Yamazoe A."/>
            <person name="Yamazaki S."/>
            <person name="Fujita N."/>
        </authorList>
    </citation>
    <scope>NUCLEOTIDE SEQUENCE [LARGE SCALE GENOMIC DNA]</scope>
    <source>
        <strain evidence="4 5">NBRC 108236</strain>
    </source>
</reference>
<feature type="compositionally biased region" description="Basic and acidic residues" evidence="2">
    <location>
        <begin position="10"/>
        <end position="23"/>
    </location>
</feature>
<dbReference type="PANTHER" id="PTHR33375:SF1">
    <property type="entry name" value="CHROMOSOME-PARTITIONING PROTEIN PARB-RELATED"/>
    <property type="match status" value="1"/>
</dbReference>
<dbReference type="InterPro" id="IPR004437">
    <property type="entry name" value="ParB/RepB/Spo0J"/>
</dbReference>
<proteinExistence type="inferred from homology"/>
<evidence type="ECO:0000313" key="4">
    <source>
        <dbReference type="EMBL" id="GAC59309.1"/>
    </source>
</evidence>
<dbReference type="GO" id="GO:0007059">
    <property type="term" value="P:chromosome segregation"/>
    <property type="evidence" value="ECO:0007669"/>
    <property type="project" value="TreeGrafter"/>
</dbReference>
<dbReference type="EMBL" id="BANU01000001">
    <property type="protein sequence ID" value="GAC59309.1"/>
    <property type="molecule type" value="Genomic_DNA"/>
</dbReference>
<dbReference type="RefSeq" id="WP_006894496.1">
    <property type="nucleotide sequence ID" value="NZ_BANU01000001.1"/>
</dbReference>
<dbReference type="GO" id="GO:0003677">
    <property type="term" value="F:DNA binding"/>
    <property type="evidence" value="ECO:0007669"/>
    <property type="project" value="InterPro"/>
</dbReference>
<dbReference type="InterPro" id="IPR036086">
    <property type="entry name" value="ParB/Sulfiredoxin_sf"/>
</dbReference>
<name>L7LEH1_9ACTN</name>
<protein>
    <recommendedName>
        <fullName evidence="3">ParB-like N-terminal domain-containing protein</fullName>
    </recommendedName>
</protein>
<dbReference type="Gene3D" id="3.90.1530.10">
    <property type="entry name" value="Conserved hypothetical protein from pyrococcus furiosus pfu- 392566-001, ParB domain"/>
    <property type="match status" value="1"/>
</dbReference>
<dbReference type="GO" id="GO:0005694">
    <property type="term" value="C:chromosome"/>
    <property type="evidence" value="ECO:0007669"/>
    <property type="project" value="TreeGrafter"/>
</dbReference>
<evidence type="ECO:0000313" key="5">
    <source>
        <dbReference type="Proteomes" id="UP000035083"/>
    </source>
</evidence>
<dbReference type="Gene3D" id="1.10.10.2830">
    <property type="match status" value="1"/>
</dbReference>
<accession>L7LEH1</accession>
<dbReference type="SMART" id="SM00470">
    <property type="entry name" value="ParB"/>
    <property type="match status" value="1"/>
</dbReference>
<feature type="region of interest" description="Disordered" evidence="2">
    <location>
        <begin position="285"/>
        <end position="316"/>
    </location>
</feature>
<organism evidence="4 5">
    <name type="scientific">Gordonia sihwensis NBRC 108236</name>
    <dbReference type="NCBI Taxonomy" id="1223544"/>
    <lineage>
        <taxon>Bacteria</taxon>
        <taxon>Bacillati</taxon>
        <taxon>Actinomycetota</taxon>
        <taxon>Actinomycetes</taxon>
        <taxon>Mycobacteriales</taxon>
        <taxon>Gordoniaceae</taxon>
        <taxon>Gordonia</taxon>
    </lineage>
</organism>
<keyword evidence="5" id="KW-1185">Reference proteome</keyword>
<dbReference type="Pfam" id="PF02195">
    <property type="entry name" value="ParB_N"/>
    <property type="match status" value="1"/>
</dbReference>
<dbReference type="PANTHER" id="PTHR33375">
    <property type="entry name" value="CHROMOSOME-PARTITIONING PROTEIN PARB-RELATED"/>
    <property type="match status" value="1"/>
</dbReference>
<comment type="caution">
    <text evidence="4">The sequence shown here is derived from an EMBL/GenBank/DDBJ whole genome shotgun (WGS) entry which is preliminary data.</text>
</comment>
<dbReference type="SUPFAM" id="SSF110849">
    <property type="entry name" value="ParB/Sulfiredoxin"/>
    <property type="match status" value="1"/>
</dbReference>
<dbReference type="NCBIfam" id="TIGR00180">
    <property type="entry name" value="parB_part"/>
    <property type="match status" value="1"/>
</dbReference>
<dbReference type="eggNOG" id="COG1475">
    <property type="taxonomic scope" value="Bacteria"/>
</dbReference>
<dbReference type="AlphaFoldDB" id="L7LEH1"/>
<dbReference type="Proteomes" id="UP000035083">
    <property type="component" value="Unassembled WGS sequence"/>
</dbReference>
<sequence>MPSSNQVALDRIHPHPDNPRRDAESVDTLAASIKAQGVLQAITIAPHPSGADDTWIVIDGHRRCAAAKALGLDTVPCIIDEGLTDPADQIAAMLATAREREPLSAAEEAAGVQAMLDLGESVATIAGRTGMSKSKVRQRAKVGSLPAELLDKIHTHAVTLADAEFIATHKEYRDELEEKLGTADWPARRQLIVNRVERLERIKAQIAAAKKLGAEAADSFAEGMDAAAERAGVPRSRVGMDRALAWSQAAFESLTDEERELAFVTADQYNPNLSIYVLRLHADLSDEPSTDSTPQDESDRDEVDSTPAEPDPEETARFEAEQLERDQLTAATDVRTSFLRTAPESTRAKFFGRLLALNPPTDGFWIDFSKLPEFQDVDYDDFLEAIAQWFTEVSPVDFAWESAISCAHDIGDMWLRSSPRIAAGRSPAVAHEAVAYVDVLREMGYVLSDIEQAILDAYNATILATIGSDDGDDE</sequence>
<dbReference type="SUPFAM" id="SSF109709">
    <property type="entry name" value="KorB DNA-binding domain-like"/>
    <property type="match status" value="1"/>
</dbReference>
<feature type="region of interest" description="Disordered" evidence="2">
    <location>
        <begin position="1"/>
        <end position="23"/>
    </location>
</feature>
<feature type="compositionally biased region" description="Acidic residues" evidence="2">
    <location>
        <begin position="285"/>
        <end position="304"/>
    </location>
</feature>
<feature type="domain" description="ParB-like N-terminal" evidence="3">
    <location>
        <begin position="5"/>
        <end position="96"/>
    </location>
</feature>
<evidence type="ECO:0000256" key="2">
    <source>
        <dbReference type="SAM" id="MobiDB-lite"/>
    </source>
</evidence>
<evidence type="ECO:0000256" key="1">
    <source>
        <dbReference type="ARBA" id="ARBA00006295"/>
    </source>
</evidence>
<dbReference type="InterPro" id="IPR050336">
    <property type="entry name" value="Chromosome_partition/occlusion"/>
</dbReference>
<dbReference type="InterPro" id="IPR003115">
    <property type="entry name" value="ParB_N"/>
</dbReference>
<gene>
    <name evidence="4" type="ORF">GSI01S_01_02750</name>
</gene>
<evidence type="ECO:0000259" key="3">
    <source>
        <dbReference type="SMART" id="SM00470"/>
    </source>
</evidence>
<comment type="similarity">
    <text evidence="1">Belongs to the ParB family.</text>
</comment>